<keyword evidence="4" id="KW-1185">Reference proteome</keyword>
<evidence type="ECO:0000256" key="1">
    <source>
        <dbReference type="SAM" id="Coils"/>
    </source>
</evidence>
<dbReference type="AlphaFoldDB" id="A0AAD1X613"/>
<sequence>MEKDDDIMQQGEDQNGSLAEVNPNSLPQVNDSLFSTSKVLKKKPKRQSEKIVKAQTLSSEHISPAQKSLKDAFEKEFKKRKKEFRKRYDYYLKIKKALKIIKKNLPELPDKDKKELQDELRLNQTVSENKKPNLELGDKGFKYKISVMKENKPRDCDDIQEKTEDEDNAPNSPKKLPNDKLAVVLKSYREKYKKLLALKAKNDHKLKKAKKNLEALKNKNGVELIKELKLDQKRRKDTMTDLLERKREMALNGDFKLPKMRNFTRKTFTPAKNVSTVMEEDDNEEFESFRKSKDIINFTRDSLKINGSRTERSRNNISRMKFAPEEEKICTKSNLQRMQLKHIRNSYHGSLVGNLMNSYKNPCAVQSLINFQCSGANNCGKLFMLFDKLSFAGTSSVIGHGFSTIGSVFSTTSDLKSHLRFGTEN</sequence>
<feature type="coiled-coil region" evidence="1">
    <location>
        <begin position="199"/>
        <end position="226"/>
    </location>
</feature>
<gene>
    <name evidence="3" type="ORF">ECRASSUSDP1_LOCUS5751</name>
</gene>
<organism evidence="3 4">
    <name type="scientific">Euplotes crassus</name>
    <dbReference type="NCBI Taxonomy" id="5936"/>
    <lineage>
        <taxon>Eukaryota</taxon>
        <taxon>Sar</taxon>
        <taxon>Alveolata</taxon>
        <taxon>Ciliophora</taxon>
        <taxon>Intramacronucleata</taxon>
        <taxon>Spirotrichea</taxon>
        <taxon>Hypotrichia</taxon>
        <taxon>Euplotida</taxon>
        <taxon>Euplotidae</taxon>
        <taxon>Moneuplotes</taxon>
    </lineage>
</organism>
<name>A0AAD1X613_EUPCR</name>
<dbReference type="EMBL" id="CAMPGE010005558">
    <property type="protein sequence ID" value="CAI2364408.1"/>
    <property type="molecule type" value="Genomic_DNA"/>
</dbReference>
<dbReference type="Proteomes" id="UP001295684">
    <property type="component" value="Unassembled WGS sequence"/>
</dbReference>
<reference evidence="3" key="1">
    <citation type="submission" date="2023-07" db="EMBL/GenBank/DDBJ databases">
        <authorList>
            <consortium name="AG Swart"/>
            <person name="Singh M."/>
            <person name="Singh A."/>
            <person name="Seah K."/>
            <person name="Emmerich C."/>
        </authorList>
    </citation>
    <scope>NUCLEOTIDE SEQUENCE</scope>
    <source>
        <strain evidence="3">DP1</strain>
    </source>
</reference>
<proteinExistence type="predicted"/>
<evidence type="ECO:0000313" key="3">
    <source>
        <dbReference type="EMBL" id="CAI2364408.1"/>
    </source>
</evidence>
<protein>
    <submittedName>
        <fullName evidence="3">Uncharacterized protein</fullName>
    </submittedName>
</protein>
<accession>A0AAD1X613</accession>
<evidence type="ECO:0000313" key="4">
    <source>
        <dbReference type="Proteomes" id="UP001295684"/>
    </source>
</evidence>
<feature type="region of interest" description="Disordered" evidence="2">
    <location>
        <begin position="152"/>
        <end position="177"/>
    </location>
</feature>
<keyword evidence="1" id="KW-0175">Coiled coil</keyword>
<evidence type="ECO:0000256" key="2">
    <source>
        <dbReference type="SAM" id="MobiDB-lite"/>
    </source>
</evidence>
<feature type="compositionally biased region" description="Polar residues" evidence="2">
    <location>
        <begin position="11"/>
        <end position="38"/>
    </location>
</feature>
<feature type="region of interest" description="Disordered" evidence="2">
    <location>
        <begin position="1"/>
        <end position="65"/>
    </location>
</feature>
<comment type="caution">
    <text evidence="3">The sequence shown here is derived from an EMBL/GenBank/DDBJ whole genome shotgun (WGS) entry which is preliminary data.</text>
</comment>
<feature type="compositionally biased region" description="Basic and acidic residues" evidence="2">
    <location>
        <begin position="152"/>
        <end position="162"/>
    </location>
</feature>